<comment type="caution">
    <text evidence="3">The sequence shown here is derived from an EMBL/GenBank/DDBJ whole genome shotgun (WGS) entry which is preliminary data.</text>
</comment>
<evidence type="ECO:0000256" key="1">
    <source>
        <dbReference type="SAM" id="MobiDB-lite"/>
    </source>
</evidence>
<reference evidence="3 4" key="1">
    <citation type="journal article" date="2019" name="Int. J. Syst. Evol. Microbiol.">
        <title>The Global Catalogue of Microorganisms (GCM) 10K type strain sequencing project: providing services to taxonomists for standard genome sequencing and annotation.</title>
        <authorList>
            <consortium name="The Broad Institute Genomics Platform"/>
            <consortium name="The Broad Institute Genome Sequencing Center for Infectious Disease"/>
            <person name="Wu L."/>
            <person name="Ma J."/>
        </authorList>
    </citation>
    <scope>NUCLEOTIDE SEQUENCE [LARGE SCALE GENOMIC DNA]</scope>
    <source>
        <strain evidence="3 4">JCM 4531</strain>
    </source>
</reference>
<dbReference type="InterPro" id="IPR015378">
    <property type="entry name" value="Transposase-like_Mu_C"/>
</dbReference>
<proteinExistence type="predicted"/>
<dbReference type="GeneID" id="91389258"/>
<protein>
    <recommendedName>
        <fullName evidence="2">Transposase-like Mu C-terminal domain-containing protein</fullName>
    </recommendedName>
</protein>
<evidence type="ECO:0000313" key="4">
    <source>
        <dbReference type="Proteomes" id="UP001499989"/>
    </source>
</evidence>
<dbReference type="Proteomes" id="UP001499989">
    <property type="component" value="Unassembled WGS sequence"/>
</dbReference>
<dbReference type="RefSeq" id="WP_308407221.1">
    <property type="nucleotide sequence ID" value="NZ_BAAASK010000061.1"/>
</dbReference>
<name>A0ABN3TIF6_9ACTN</name>
<feature type="domain" description="Transposase-like Mu C-terminal" evidence="2">
    <location>
        <begin position="49"/>
        <end position="110"/>
    </location>
</feature>
<feature type="region of interest" description="Disordered" evidence="1">
    <location>
        <begin position="187"/>
        <end position="240"/>
    </location>
</feature>
<evidence type="ECO:0000259" key="2">
    <source>
        <dbReference type="Pfam" id="PF09299"/>
    </source>
</evidence>
<sequence length="240" mass="27051">MHYHHRPHEGLRHPMMPRKALTPNQMWAALVAVAGHVPVPLTGHDYLELLPVRWQTITPAGITIHHRTYDHDLLAPYRGQASPVAGRGGKWEIHYNPHDVRQIWIRLPDGDLTEIPWIHRDHVHQPFNDHTWQHIRTHAQHSHHDDSQQHEAHLADALDQLMRRVHSGHATTTEQALLARATTLPVPAARHPHPGTGPITGEPAQHDGDDSIDDLPESGTRPAAAAGFGLYDAHEEADKW</sequence>
<evidence type="ECO:0000313" key="3">
    <source>
        <dbReference type="EMBL" id="GAA2705360.1"/>
    </source>
</evidence>
<gene>
    <name evidence="3" type="ORF">GCM10010310_80330</name>
</gene>
<keyword evidence="4" id="KW-1185">Reference proteome</keyword>
<dbReference type="Pfam" id="PF09299">
    <property type="entry name" value="Mu-transpos_C"/>
    <property type="match status" value="1"/>
</dbReference>
<dbReference type="EMBL" id="BAAASK010000061">
    <property type="protein sequence ID" value="GAA2705360.1"/>
    <property type="molecule type" value="Genomic_DNA"/>
</dbReference>
<organism evidence="3 4">
    <name type="scientific">Streptomyces violaceolatus</name>
    <dbReference type="NCBI Taxonomy" id="67378"/>
    <lineage>
        <taxon>Bacteria</taxon>
        <taxon>Bacillati</taxon>
        <taxon>Actinomycetota</taxon>
        <taxon>Actinomycetes</taxon>
        <taxon>Kitasatosporales</taxon>
        <taxon>Streptomycetaceae</taxon>
        <taxon>Streptomyces</taxon>
        <taxon>Streptomyces violaceoruber group</taxon>
    </lineage>
</organism>
<accession>A0ABN3TIF6</accession>